<dbReference type="AlphaFoldDB" id="A0A655ZUR3"/>
<protein>
    <submittedName>
        <fullName evidence="1">Uncharacterized protein</fullName>
    </submittedName>
</protein>
<reference evidence="1 2" key="1">
    <citation type="submission" date="2015-07" db="EMBL/GenBank/DDBJ databases">
        <authorList>
            <consortium name="Pathogen Informatics"/>
        </authorList>
    </citation>
    <scope>NUCLEOTIDE SEQUENCE [LARGE SCALE GENOMIC DNA]</scope>
    <source>
        <strain evidence="1 2">A51</strain>
    </source>
</reference>
<evidence type="ECO:0000313" key="1">
    <source>
        <dbReference type="EMBL" id="CSA77822.1"/>
    </source>
</evidence>
<proteinExistence type="predicted"/>
<evidence type="ECO:0000313" key="2">
    <source>
        <dbReference type="Proteomes" id="UP000044806"/>
    </source>
</evidence>
<dbReference type="EMBL" id="CWOW01000012">
    <property type="protein sequence ID" value="CSA77822.1"/>
    <property type="molecule type" value="Genomic_DNA"/>
</dbReference>
<sequence>MSKSGKIRVREHSAVTIHFMEEIRLLEIIKLLSTPQKRGHWKLLIGE</sequence>
<gene>
    <name evidence="1" type="ORF">ERS013165_02392</name>
</gene>
<name>A0A655ZUR3_VIBCL</name>
<dbReference type="Proteomes" id="UP000044806">
    <property type="component" value="Unassembled WGS sequence"/>
</dbReference>
<organism evidence="1 2">
    <name type="scientific">Vibrio cholerae</name>
    <dbReference type="NCBI Taxonomy" id="666"/>
    <lineage>
        <taxon>Bacteria</taxon>
        <taxon>Pseudomonadati</taxon>
        <taxon>Pseudomonadota</taxon>
        <taxon>Gammaproteobacteria</taxon>
        <taxon>Vibrionales</taxon>
        <taxon>Vibrionaceae</taxon>
        <taxon>Vibrio</taxon>
    </lineage>
</organism>
<accession>A0A655ZUR3</accession>